<keyword evidence="5" id="KW-0505">Motor protein</keyword>
<dbReference type="InterPro" id="IPR036961">
    <property type="entry name" value="Kinesin_motor_dom_sf"/>
</dbReference>
<dbReference type="AlphaFoldDB" id="A0A1Y1WAH7"/>
<evidence type="ECO:0000256" key="8">
    <source>
        <dbReference type="SAM" id="Coils"/>
    </source>
</evidence>
<dbReference type="InterPro" id="IPR027417">
    <property type="entry name" value="P-loop_NTPase"/>
</dbReference>
<evidence type="ECO:0000259" key="9">
    <source>
        <dbReference type="PROSITE" id="PS50067"/>
    </source>
</evidence>
<dbReference type="InterPro" id="IPR044986">
    <property type="entry name" value="KIF15/KIN-12"/>
</dbReference>
<dbReference type="GO" id="GO:0007018">
    <property type="term" value="P:microtubule-based movement"/>
    <property type="evidence" value="ECO:0007669"/>
    <property type="project" value="InterPro"/>
</dbReference>
<evidence type="ECO:0000256" key="7">
    <source>
        <dbReference type="PROSITE-ProRule" id="PRU00283"/>
    </source>
</evidence>
<dbReference type="PANTHER" id="PTHR37739:SF8">
    <property type="entry name" value="KINESIN-LIKE PROTEIN KIN-12D"/>
    <property type="match status" value="1"/>
</dbReference>
<evidence type="ECO:0000256" key="5">
    <source>
        <dbReference type="ARBA" id="ARBA00023175"/>
    </source>
</evidence>
<reference evidence="10 11" key="1">
    <citation type="submission" date="2016-07" db="EMBL/GenBank/DDBJ databases">
        <title>Pervasive Adenine N6-methylation of Active Genes in Fungi.</title>
        <authorList>
            <consortium name="DOE Joint Genome Institute"/>
            <person name="Mondo S.J."/>
            <person name="Dannebaum R.O."/>
            <person name="Kuo R.C."/>
            <person name="Labutti K."/>
            <person name="Haridas S."/>
            <person name="Kuo A."/>
            <person name="Salamov A."/>
            <person name="Ahrendt S.R."/>
            <person name="Lipzen A."/>
            <person name="Sullivan W."/>
            <person name="Andreopoulos W.B."/>
            <person name="Clum A."/>
            <person name="Lindquist E."/>
            <person name="Daum C."/>
            <person name="Ramamoorthy G.K."/>
            <person name="Gryganskyi A."/>
            <person name="Culley D."/>
            <person name="Magnuson J.K."/>
            <person name="James T.Y."/>
            <person name="O'Malley M.A."/>
            <person name="Stajich J.E."/>
            <person name="Spatafora J.W."/>
            <person name="Visel A."/>
            <person name="Grigoriev I.V."/>
        </authorList>
    </citation>
    <scope>NUCLEOTIDE SEQUENCE [LARGE SCALE GENOMIC DNA]</scope>
    <source>
        <strain evidence="10 11">ATCC 12442</strain>
    </source>
</reference>
<dbReference type="EMBL" id="MCFD01000005">
    <property type="protein sequence ID" value="ORX70547.1"/>
    <property type="molecule type" value="Genomic_DNA"/>
</dbReference>
<evidence type="ECO:0000256" key="3">
    <source>
        <dbReference type="ARBA" id="ARBA00022840"/>
    </source>
</evidence>
<dbReference type="PRINTS" id="PR00380">
    <property type="entry name" value="KINESINHEAVY"/>
</dbReference>
<sequence>MDNIQVFLRIRPFSEEEFSKERSAESAIRINSERSVSVPSQSTEPFSFDFIGAEDCAQDQVFEAVGKRATGSGKTFTMQGAHDKFTGPTDELRGLIPRCFEYLFSRISEEEQRSNGRVKYLCRASYIEIYNETIYDLLDPVVRMCALREDIKKGIFVDNVTEETVLDPNEAYGVFTRGTQNRHVSATSMNRESSRSHSVLMLTIQSMKQMDSWEAANINKSLSALGKVINALVDVGSGIKRHVNYRDSKLTFLLRDSLGGNSVTFIIANVSPAISNDAETISTMRFAQRAKMIRNKAVVNQDMQGNVPQLQAEIQKLKQEIAMLTAGNQSSAIATPASSPPDDKELGTTQYLLILALRKLRESERQKSRYAEIAFELKESLDRHKLQHQQQSLVLKLRTAENDALRRAYGYQSDAENRSLREEITALQSTLSAMPDASDLLVENLQLREQIELFQLSRASNPDSFAIPSIDAAAEALESLLRTNTPLADLQSLLPIVPDHVEYDRLEESVRQLQHDVDELEIQKNATEFQMASIEEDWQAVQDGVVELKHTGSAEGRERIIAHTLDNIVNEQPRATWVAMAEMYTNQQAYLFN</sequence>
<evidence type="ECO:0000256" key="2">
    <source>
        <dbReference type="ARBA" id="ARBA00022741"/>
    </source>
</evidence>
<dbReference type="GO" id="GO:0005524">
    <property type="term" value="F:ATP binding"/>
    <property type="evidence" value="ECO:0007669"/>
    <property type="project" value="UniProtKB-KW"/>
</dbReference>
<evidence type="ECO:0000313" key="10">
    <source>
        <dbReference type="EMBL" id="ORX70547.1"/>
    </source>
</evidence>
<keyword evidence="4 8" id="KW-0175">Coiled coil</keyword>
<dbReference type="PROSITE" id="PS50067">
    <property type="entry name" value="KINESIN_MOTOR_2"/>
    <property type="match status" value="1"/>
</dbReference>
<feature type="domain" description="Kinesin motor" evidence="9">
    <location>
        <begin position="3"/>
        <end position="293"/>
    </location>
</feature>
<feature type="coiled-coil region" evidence="8">
    <location>
        <begin position="503"/>
        <end position="537"/>
    </location>
</feature>
<feature type="coiled-coil region" evidence="8">
    <location>
        <begin position="300"/>
        <end position="327"/>
    </location>
</feature>
<organism evidence="10 11">
    <name type="scientific">Linderina pennispora</name>
    <dbReference type="NCBI Taxonomy" id="61395"/>
    <lineage>
        <taxon>Eukaryota</taxon>
        <taxon>Fungi</taxon>
        <taxon>Fungi incertae sedis</taxon>
        <taxon>Zoopagomycota</taxon>
        <taxon>Kickxellomycotina</taxon>
        <taxon>Kickxellomycetes</taxon>
        <taxon>Kickxellales</taxon>
        <taxon>Kickxellaceae</taxon>
        <taxon>Linderina</taxon>
    </lineage>
</organism>
<evidence type="ECO:0000256" key="1">
    <source>
        <dbReference type="ARBA" id="ARBA00022701"/>
    </source>
</evidence>
<dbReference type="Pfam" id="PF00225">
    <property type="entry name" value="Kinesin"/>
    <property type="match status" value="2"/>
</dbReference>
<keyword evidence="11" id="KW-1185">Reference proteome</keyword>
<gene>
    <name evidence="10" type="ORF">DL89DRAFT_266754</name>
</gene>
<comment type="caution">
    <text evidence="7">Lacks conserved residue(s) required for the propagation of feature annotation.</text>
</comment>
<dbReference type="InterPro" id="IPR001752">
    <property type="entry name" value="Kinesin_motor_dom"/>
</dbReference>
<dbReference type="SUPFAM" id="SSF52540">
    <property type="entry name" value="P-loop containing nucleoside triphosphate hydrolases"/>
    <property type="match status" value="1"/>
</dbReference>
<comment type="similarity">
    <text evidence="6">Belongs to the TRAFAC class myosin-kinesin ATPase superfamily. Kinesin family. KIN-12 subfamily.</text>
</comment>
<evidence type="ECO:0000313" key="11">
    <source>
        <dbReference type="Proteomes" id="UP000193922"/>
    </source>
</evidence>
<keyword evidence="2" id="KW-0547">Nucleotide-binding</keyword>
<name>A0A1Y1WAH7_9FUNG</name>
<dbReference type="GO" id="GO:0008017">
    <property type="term" value="F:microtubule binding"/>
    <property type="evidence" value="ECO:0007669"/>
    <property type="project" value="InterPro"/>
</dbReference>
<comment type="caution">
    <text evidence="10">The sequence shown here is derived from an EMBL/GenBank/DDBJ whole genome shotgun (WGS) entry which is preliminary data.</text>
</comment>
<dbReference type="GeneID" id="63803857"/>
<accession>A0A1Y1WAH7</accession>
<dbReference type="Proteomes" id="UP000193922">
    <property type="component" value="Unassembled WGS sequence"/>
</dbReference>
<evidence type="ECO:0000256" key="6">
    <source>
        <dbReference type="ARBA" id="ARBA00034488"/>
    </source>
</evidence>
<evidence type="ECO:0000256" key="4">
    <source>
        <dbReference type="ARBA" id="ARBA00023054"/>
    </source>
</evidence>
<dbReference type="GO" id="GO:0003777">
    <property type="term" value="F:microtubule motor activity"/>
    <property type="evidence" value="ECO:0007669"/>
    <property type="project" value="InterPro"/>
</dbReference>
<dbReference type="PANTHER" id="PTHR37739">
    <property type="entry name" value="KINESIN-LIKE PROTEIN KIN-12D"/>
    <property type="match status" value="1"/>
</dbReference>
<dbReference type="OrthoDB" id="3176171at2759"/>
<protein>
    <submittedName>
        <fullName evidence="10">Kinesin-domain-containing protein</fullName>
    </submittedName>
</protein>
<dbReference type="SMART" id="SM00129">
    <property type="entry name" value="KISc"/>
    <property type="match status" value="1"/>
</dbReference>
<keyword evidence="1" id="KW-0493">Microtubule</keyword>
<dbReference type="GO" id="GO:0005874">
    <property type="term" value="C:microtubule"/>
    <property type="evidence" value="ECO:0007669"/>
    <property type="project" value="UniProtKB-KW"/>
</dbReference>
<dbReference type="Gene3D" id="3.40.850.10">
    <property type="entry name" value="Kinesin motor domain"/>
    <property type="match status" value="2"/>
</dbReference>
<keyword evidence="3" id="KW-0067">ATP-binding</keyword>
<dbReference type="STRING" id="61395.A0A1Y1WAH7"/>
<proteinExistence type="inferred from homology"/>
<dbReference type="RefSeq" id="XP_040744126.1">
    <property type="nucleotide sequence ID" value="XM_040887209.1"/>
</dbReference>